<organism evidence="2 3">
    <name type="scientific">Chelatococcus caeni</name>
    <dbReference type="NCBI Taxonomy" id="1348468"/>
    <lineage>
        <taxon>Bacteria</taxon>
        <taxon>Pseudomonadati</taxon>
        <taxon>Pseudomonadota</taxon>
        <taxon>Alphaproteobacteria</taxon>
        <taxon>Hyphomicrobiales</taxon>
        <taxon>Chelatococcaceae</taxon>
        <taxon>Chelatococcus</taxon>
    </lineage>
</organism>
<dbReference type="RefSeq" id="WP_156332734.1">
    <property type="nucleotide sequence ID" value="NZ_JACIEN010000007.1"/>
</dbReference>
<keyword evidence="1" id="KW-1133">Transmembrane helix</keyword>
<comment type="caution">
    <text evidence="2">The sequence shown here is derived from an EMBL/GenBank/DDBJ whole genome shotgun (WGS) entry which is preliminary data.</text>
</comment>
<dbReference type="EMBL" id="JACIEN010000007">
    <property type="protein sequence ID" value="MBB4019468.1"/>
    <property type="molecule type" value="Genomic_DNA"/>
</dbReference>
<proteinExistence type="predicted"/>
<sequence>MADLMSSVPRPMRLARRAWLATARMVAAYSIFALAFGFALAIILGVVR</sequence>
<evidence type="ECO:0000256" key="1">
    <source>
        <dbReference type="SAM" id="Phobius"/>
    </source>
</evidence>
<reference evidence="2 3" key="1">
    <citation type="submission" date="2020-08" db="EMBL/GenBank/DDBJ databases">
        <title>Genomic Encyclopedia of Type Strains, Phase IV (KMG-IV): sequencing the most valuable type-strain genomes for metagenomic binning, comparative biology and taxonomic classification.</title>
        <authorList>
            <person name="Goeker M."/>
        </authorList>
    </citation>
    <scope>NUCLEOTIDE SEQUENCE [LARGE SCALE GENOMIC DNA]</scope>
    <source>
        <strain evidence="2 3">DSM 103737</strain>
    </source>
</reference>
<keyword evidence="3" id="KW-1185">Reference proteome</keyword>
<name>A0A840C7B3_9HYPH</name>
<gene>
    <name evidence="2" type="ORF">GGR16_004519</name>
</gene>
<accession>A0A840C7B3</accession>
<keyword evidence="1" id="KW-0812">Transmembrane</keyword>
<keyword evidence="1" id="KW-0472">Membrane</keyword>
<evidence type="ECO:0000313" key="3">
    <source>
        <dbReference type="Proteomes" id="UP000577362"/>
    </source>
</evidence>
<dbReference type="Proteomes" id="UP000577362">
    <property type="component" value="Unassembled WGS sequence"/>
</dbReference>
<feature type="transmembrane region" description="Helical" evidence="1">
    <location>
        <begin position="21"/>
        <end position="47"/>
    </location>
</feature>
<evidence type="ECO:0000313" key="2">
    <source>
        <dbReference type="EMBL" id="MBB4019468.1"/>
    </source>
</evidence>
<protein>
    <submittedName>
        <fullName evidence="2">Uncharacterized protein</fullName>
    </submittedName>
</protein>
<dbReference type="AlphaFoldDB" id="A0A840C7B3"/>